<dbReference type="PaxDb" id="4113-PGSC0003DMT400038590"/>
<accession>M1B754</accession>
<evidence type="ECO:0000313" key="1">
    <source>
        <dbReference type="EnsemblPlants" id="PGSC0003DMT400038590"/>
    </source>
</evidence>
<sequence>MNSNLSPEAPVFVHKCVIAKKIDSRTLVSNTIDLGKDSLDEDEEELDIALVE</sequence>
<name>M1B754_SOLTU</name>
<dbReference type="Gramene" id="PGSC0003DMT400038590">
    <property type="protein sequence ID" value="PGSC0003DMT400038590"/>
    <property type="gene ID" value="PGSC0003DMG400014909"/>
</dbReference>
<keyword evidence="2" id="KW-1185">Reference proteome</keyword>
<reference evidence="2" key="1">
    <citation type="journal article" date="2011" name="Nature">
        <title>Genome sequence and analysis of the tuber crop potato.</title>
        <authorList>
            <consortium name="The Potato Genome Sequencing Consortium"/>
        </authorList>
    </citation>
    <scope>NUCLEOTIDE SEQUENCE [LARGE SCALE GENOMIC DNA]</scope>
    <source>
        <strain evidence="2">cv. DM1-3 516 R44</strain>
    </source>
</reference>
<dbReference type="AlphaFoldDB" id="M1B754"/>
<dbReference type="Proteomes" id="UP000011115">
    <property type="component" value="Unassembled WGS sequence"/>
</dbReference>
<evidence type="ECO:0000313" key="2">
    <source>
        <dbReference type="Proteomes" id="UP000011115"/>
    </source>
</evidence>
<dbReference type="InParanoid" id="M1B754"/>
<dbReference type="HOGENOM" id="CLU_3091079_0_0_1"/>
<proteinExistence type="predicted"/>
<protein>
    <submittedName>
        <fullName evidence="1">NB-ARC domain containing protein</fullName>
    </submittedName>
</protein>
<reference evidence="1" key="2">
    <citation type="submission" date="2015-06" db="UniProtKB">
        <authorList>
            <consortium name="EnsemblPlants"/>
        </authorList>
    </citation>
    <scope>IDENTIFICATION</scope>
    <source>
        <strain evidence="1">DM1-3 516 R44</strain>
    </source>
</reference>
<dbReference type="EnsemblPlants" id="PGSC0003DMT400038590">
    <property type="protein sequence ID" value="PGSC0003DMT400038590"/>
    <property type="gene ID" value="PGSC0003DMG400014909"/>
</dbReference>
<organism evidence="1 2">
    <name type="scientific">Solanum tuberosum</name>
    <name type="common">Potato</name>
    <dbReference type="NCBI Taxonomy" id="4113"/>
    <lineage>
        <taxon>Eukaryota</taxon>
        <taxon>Viridiplantae</taxon>
        <taxon>Streptophyta</taxon>
        <taxon>Embryophyta</taxon>
        <taxon>Tracheophyta</taxon>
        <taxon>Spermatophyta</taxon>
        <taxon>Magnoliopsida</taxon>
        <taxon>eudicotyledons</taxon>
        <taxon>Gunneridae</taxon>
        <taxon>Pentapetalae</taxon>
        <taxon>asterids</taxon>
        <taxon>lamiids</taxon>
        <taxon>Solanales</taxon>
        <taxon>Solanaceae</taxon>
        <taxon>Solanoideae</taxon>
        <taxon>Solaneae</taxon>
        <taxon>Solanum</taxon>
    </lineage>
</organism>